<dbReference type="InterPro" id="IPR018313">
    <property type="entry name" value="SBP_3_CS"/>
</dbReference>
<evidence type="ECO:0000256" key="2">
    <source>
        <dbReference type="ARBA" id="ARBA00010333"/>
    </source>
</evidence>
<organism evidence="10 11">
    <name type="scientific">Thiothrix caldifontis</name>
    <dbReference type="NCBI Taxonomy" id="525918"/>
    <lineage>
        <taxon>Bacteria</taxon>
        <taxon>Pseudomonadati</taxon>
        <taxon>Pseudomonadota</taxon>
        <taxon>Gammaproteobacteria</taxon>
        <taxon>Thiotrichales</taxon>
        <taxon>Thiotrichaceae</taxon>
        <taxon>Thiothrix</taxon>
    </lineage>
</organism>
<feature type="domain" description="Ionotropic glutamate receptor C-terminal" evidence="9">
    <location>
        <begin position="26"/>
        <end position="254"/>
    </location>
</feature>
<dbReference type="OrthoDB" id="9768183at2"/>
<feature type="chain" id="PRO_5011535996" evidence="7">
    <location>
        <begin position="24"/>
        <end position="259"/>
    </location>
</feature>
<evidence type="ECO:0000256" key="7">
    <source>
        <dbReference type="SAM" id="SignalP"/>
    </source>
</evidence>
<evidence type="ECO:0000313" key="11">
    <source>
        <dbReference type="Proteomes" id="UP000199397"/>
    </source>
</evidence>
<name>A0A1H3WKF2_9GAMM</name>
<reference evidence="10 11" key="1">
    <citation type="submission" date="2016-10" db="EMBL/GenBank/DDBJ databases">
        <authorList>
            <person name="de Groot N.N."/>
        </authorList>
    </citation>
    <scope>NUCLEOTIDE SEQUENCE [LARGE SCALE GENOMIC DNA]</scope>
    <source>
        <strain evidence="10 11">DSM 21228</strain>
    </source>
</reference>
<dbReference type="SMART" id="SM00079">
    <property type="entry name" value="PBPe"/>
    <property type="match status" value="1"/>
</dbReference>
<evidence type="ECO:0000259" key="9">
    <source>
        <dbReference type="SMART" id="SM00079"/>
    </source>
</evidence>
<evidence type="ECO:0000256" key="6">
    <source>
        <dbReference type="RuleBase" id="RU003744"/>
    </source>
</evidence>
<dbReference type="GO" id="GO:0015276">
    <property type="term" value="F:ligand-gated monoatomic ion channel activity"/>
    <property type="evidence" value="ECO:0007669"/>
    <property type="project" value="InterPro"/>
</dbReference>
<dbReference type="InterPro" id="IPR001638">
    <property type="entry name" value="Solute-binding_3/MltF_N"/>
</dbReference>
<protein>
    <submittedName>
        <fullName evidence="10">Arginine/ornithine transport system substrate-binding protein</fullName>
    </submittedName>
</protein>
<evidence type="ECO:0000256" key="4">
    <source>
        <dbReference type="ARBA" id="ARBA00022729"/>
    </source>
</evidence>
<dbReference type="Gene3D" id="3.40.190.10">
    <property type="entry name" value="Periplasmic binding protein-like II"/>
    <property type="match status" value="2"/>
</dbReference>
<keyword evidence="3" id="KW-0813">Transport</keyword>
<dbReference type="EMBL" id="FNQP01000002">
    <property type="protein sequence ID" value="SDZ87599.1"/>
    <property type="molecule type" value="Genomic_DNA"/>
</dbReference>
<dbReference type="PANTHER" id="PTHR35936:SF17">
    <property type="entry name" value="ARGININE-BINDING EXTRACELLULAR PROTEIN ARTP"/>
    <property type="match status" value="1"/>
</dbReference>
<evidence type="ECO:0000259" key="8">
    <source>
        <dbReference type="SMART" id="SM00062"/>
    </source>
</evidence>
<feature type="signal peptide" evidence="7">
    <location>
        <begin position="1"/>
        <end position="23"/>
    </location>
</feature>
<dbReference type="InterPro" id="IPR005768">
    <property type="entry name" value="Lys_Arg_Orn-bd"/>
</dbReference>
<keyword evidence="5" id="KW-0574">Periplasm</keyword>
<dbReference type="NCBIfam" id="TIGR01096">
    <property type="entry name" value="3A0103s03R"/>
    <property type="match status" value="1"/>
</dbReference>
<keyword evidence="4 7" id="KW-0732">Signal</keyword>
<dbReference type="PANTHER" id="PTHR35936">
    <property type="entry name" value="MEMBRANE-BOUND LYTIC MUREIN TRANSGLYCOSYLASE F"/>
    <property type="match status" value="1"/>
</dbReference>
<feature type="domain" description="Solute-binding protein family 3/N-terminal" evidence="8">
    <location>
        <begin position="26"/>
        <end position="255"/>
    </location>
</feature>
<evidence type="ECO:0000256" key="3">
    <source>
        <dbReference type="ARBA" id="ARBA00022448"/>
    </source>
</evidence>
<dbReference type="SUPFAM" id="SSF53850">
    <property type="entry name" value="Periplasmic binding protein-like II"/>
    <property type="match status" value="1"/>
</dbReference>
<dbReference type="SMART" id="SM00062">
    <property type="entry name" value="PBPb"/>
    <property type="match status" value="1"/>
</dbReference>
<evidence type="ECO:0000256" key="1">
    <source>
        <dbReference type="ARBA" id="ARBA00004418"/>
    </source>
</evidence>
<dbReference type="RefSeq" id="WP_093065023.1">
    <property type="nucleotide sequence ID" value="NZ_FNQP01000002.1"/>
</dbReference>
<dbReference type="Proteomes" id="UP000199397">
    <property type="component" value="Unassembled WGS sequence"/>
</dbReference>
<sequence>MKLLTTLLSSAVLALAVAGTAQAEDKLRLGTEGAYAPFNTVDKDGKLAGFDIDIGNALCKAMATECEWVTSDWDGLIPALDAKKFDAIIASMSITAERKEKIDFSKKYYTTPIKCIRAVGTDVDPTDEAKLKGKMVGVQSGVVADNFVRGKFKDIVEVTAYKTQDEANLDLLAGRVDLVCADSVVLAPVVKDEKNAGKVEFIGGDFNDVEFVGEGVGIGIRKGDTALAEKLNKAIEQIRADGTYAEINKKYFDFDLYGE</sequence>
<dbReference type="AlphaFoldDB" id="A0A1H3WKF2"/>
<evidence type="ECO:0000313" key="10">
    <source>
        <dbReference type="EMBL" id="SDZ87599.1"/>
    </source>
</evidence>
<dbReference type="STRING" id="525918.SAMN05660964_00486"/>
<dbReference type="GO" id="GO:0030288">
    <property type="term" value="C:outer membrane-bounded periplasmic space"/>
    <property type="evidence" value="ECO:0007669"/>
    <property type="project" value="InterPro"/>
</dbReference>
<dbReference type="PROSITE" id="PS01039">
    <property type="entry name" value="SBP_BACTERIAL_3"/>
    <property type="match status" value="1"/>
</dbReference>
<accession>A0A1H3WKF2</accession>
<keyword evidence="11" id="KW-1185">Reference proteome</keyword>
<evidence type="ECO:0000256" key="5">
    <source>
        <dbReference type="ARBA" id="ARBA00022764"/>
    </source>
</evidence>
<gene>
    <name evidence="10" type="ORF">SAMN05660964_00486</name>
</gene>
<dbReference type="InterPro" id="IPR001320">
    <property type="entry name" value="Iontro_rcpt_C"/>
</dbReference>
<proteinExistence type="inferred from homology"/>
<comment type="similarity">
    <text evidence="2 6">Belongs to the bacterial solute-binding protein 3 family.</text>
</comment>
<comment type="subcellular location">
    <subcellularLocation>
        <location evidence="1">Periplasm</location>
    </subcellularLocation>
</comment>
<dbReference type="Pfam" id="PF00497">
    <property type="entry name" value="SBP_bac_3"/>
    <property type="match status" value="1"/>
</dbReference>
<dbReference type="GO" id="GO:0016020">
    <property type="term" value="C:membrane"/>
    <property type="evidence" value="ECO:0007669"/>
    <property type="project" value="InterPro"/>
</dbReference>